<dbReference type="Proteomes" id="UP001187192">
    <property type="component" value="Unassembled WGS sequence"/>
</dbReference>
<organism evidence="1 2">
    <name type="scientific">Ficus carica</name>
    <name type="common">Common fig</name>
    <dbReference type="NCBI Taxonomy" id="3494"/>
    <lineage>
        <taxon>Eukaryota</taxon>
        <taxon>Viridiplantae</taxon>
        <taxon>Streptophyta</taxon>
        <taxon>Embryophyta</taxon>
        <taxon>Tracheophyta</taxon>
        <taxon>Spermatophyta</taxon>
        <taxon>Magnoliopsida</taxon>
        <taxon>eudicotyledons</taxon>
        <taxon>Gunneridae</taxon>
        <taxon>Pentapetalae</taxon>
        <taxon>rosids</taxon>
        <taxon>fabids</taxon>
        <taxon>Rosales</taxon>
        <taxon>Moraceae</taxon>
        <taxon>Ficeae</taxon>
        <taxon>Ficus</taxon>
    </lineage>
</organism>
<sequence length="62" mass="6864">MISNIAQLPPWFGGIFETILQTFGADDWSSLREQSPDDQLKTALQMVIKGAIYGQVVVTPCH</sequence>
<evidence type="ECO:0000313" key="1">
    <source>
        <dbReference type="EMBL" id="GMN33017.1"/>
    </source>
</evidence>
<reference evidence="1" key="1">
    <citation type="submission" date="2023-07" db="EMBL/GenBank/DDBJ databases">
        <title>draft genome sequence of fig (Ficus carica).</title>
        <authorList>
            <person name="Takahashi T."/>
            <person name="Nishimura K."/>
        </authorList>
    </citation>
    <scope>NUCLEOTIDE SEQUENCE</scope>
</reference>
<comment type="caution">
    <text evidence="1">The sequence shown here is derived from an EMBL/GenBank/DDBJ whole genome shotgun (WGS) entry which is preliminary data.</text>
</comment>
<proteinExistence type="predicted"/>
<evidence type="ECO:0000313" key="2">
    <source>
        <dbReference type="Proteomes" id="UP001187192"/>
    </source>
</evidence>
<dbReference type="AlphaFoldDB" id="A0AA87ZFT4"/>
<protein>
    <submittedName>
        <fullName evidence="1">Uncharacterized protein</fullName>
    </submittedName>
</protein>
<dbReference type="EMBL" id="BTGU01003487">
    <property type="protein sequence ID" value="GMN33017.1"/>
    <property type="molecule type" value="Genomic_DNA"/>
</dbReference>
<name>A0AA87ZFT4_FICCA</name>
<accession>A0AA87ZFT4</accession>
<keyword evidence="2" id="KW-1185">Reference proteome</keyword>
<gene>
    <name evidence="1" type="ORF">TIFTF001_044752</name>
</gene>